<dbReference type="PANTHER" id="PTHR23077">
    <property type="entry name" value="AAA-FAMILY ATPASE"/>
    <property type="match status" value="1"/>
</dbReference>
<dbReference type="GO" id="GO:0016887">
    <property type="term" value="F:ATP hydrolysis activity"/>
    <property type="evidence" value="ECO:0007669"/>
    <property type="project" value="InterPro"/>
</dbReference>
<feature type="domain" description="AAA+ ATPase" evidence="9">
    <location>
        <begin position="637"/>
        <end position="773"/>
    </location>
</feature>
<dbReference type="PROSITE" id="PS00674">
    <property type="entry name" value="AAA"/>
    <property type="match status" value="1"/>
</dbReference>
<name>A0A9P6R8H6_9FUNG</name>
<dbReference type="Pfam" id="PF00004">
    <property type="entry name" value="AAA"/>
    <property type="match status" value="2"/>
</dbReference>
<evidence type="ECO:0000256" key="2">
    <source>
        <dbReference type="ARBA" id="ARBA00022593"/>
    </source>
</evidence>
<organism evidence="10 11">
    <name type="scientific">Dissophora globulifera</name>
    <dbReference type="NCBI Taxonomy" id="979702"/>
    <lineage>
        <taxon>Eukaryota</taxon>
        <taxon>Fungi</taxon>
        <taxon>Fungi incertae sedis</taxon>
        <taxon>Mucoromycota</taxon>
        <taxon>Mortierellomycotina</taxon>
        <taxon>Mortierellomycetes</taxon>
        <taxon>Mortierellales</taxon>
        <taxon>Mortierellaceae</taxon>
        <taxon>Dissophora</taxon>
    </lineage>
</organism>
<comment type="similarity">
    <text evidence="1">Belongs to the AAA ATPase family.</text>
</comment>
<reference evidence="10" key="1">
    <citation type="journal article" date="2020" name="Fungal Divers.">
        <title>Resolving the Mortierellaceae phylogeny through synthesis of multi-gene phylogenetics and phylogenomics.</title>
        <authorList>
            <person name="Vandepol N."/>
            <person name="Liber J."/>
            <person name="Desiro A."/>
            <person name="Na H."/>
            <person name="Kennedy M."/>
            <person name="Barry K."/>
            <person name="Grigoriev I.V."/>
            <person name="Miller A.N."/>
            <person name="O'Donnell K."/>
            <person name="Stajich J.E."/>
            <person name="Bonito G."/>
        </authorList>
    </citation>
    <scope>NUCLEOTIDE SEQUENCE</scope>
    <source>
        <strain evidence="10">REB-010B</strain>
    </source>
</reference>
<feature type="compositionally biased region" description="Basic and acidic residues" evidence="8">
    <location>
        <begin position="223"/>
        <end position="237"/>
    </location>
</feature>
<dbReference type="GO" id="GO:0042254">
    <property type="term" value="P:ribosome biogenesis"/>
    <property type="evidence" value="ECO:0007669"/>
    <property type="project" value="TreeGrafter"/>
</dbReference>
<evidence type="ECO:0000256" key="6">
    <source>
        <dbReference type="ARBA" id="ARBA00034532"/>
    </source>
</evidence>
<protein>
    <recommendedName>
        <fullName evidence="6">Peroxisomal ATPase PEX1</fullName>
    </recommendedName>
    <alternativeName>
        <fullName evidence="5">Peroxin-1</fullName>
    </alternativeName>
</protein>
<dbReference type="GO" id="GO:0007031">
    <property type="term" value="P:peroxisome organization"/>
    <property type="evidence" value="ECO:0007669"/>
    <property type="project" value="UniProtKB-KW"/>
</dbReference>
<dbReference type="CDD" id="cd19530">
    <property type="entry name" value="RecA-like_NVL_r2-like"/>
    <property type="match status" value="1"/>
</dbReference>
<feature type="region of interest" description="Disordered" evidence="8">
    <location>
        <begin position="71"/>
        <end position="101"/>
    </location>
</feature>
<dbReference type="Gene3D" id="1.10.8.60">
    <property type="match status" value="2"/>
</dbReference>
<evidence type="ECO:0000256" key="1">
    <source>
        <dbReference type="ARBA" id="ARBA00006914"/>
    </source>
</evidence>
<keyword evidence="4" id="KW-0067">ATP-binding</keyword>
<keyword evidence="11" id="KW-1185">Reference proteome</keyword>
<dbReference type="FunFam" id="3.40.50.300:FF:000149">
    <property type="entry name" value="Nuclear valosin-containing protein-like"/>
    <property type="match status" value="1"/>
</dbReference>
<keyword evidence="2" id="KW-0962">Peroxisome biogenesis</keyword>
<evidence type="ECO:0000313" key="11">
    <source>
        <dbReference type="Proteomes" id="UP000738325"/>
    </source>
</evidence>
<dbReference type="Pfam" id="PF07093">
    <property type="entry name" value="SGT1"/>
    <property type="match status" value="1"/>
</dbReference>
<feature type="domain" description="AAA+ ATPase" evidence="9">
    <location>
        <begin position="272"/>
        <end position="412"/>
    </location>
</feature>
<feature type="compositionally biased region" description="Acidic residues" evidence="8">
    <location>
        <begin position="1505"/>
        <end position="1518"/>
    </location>
</feature>
<comment type="catalytic activity">
    <reaction evidence="7">
        <text>ATP + H2O = ADP + phosphate + H(+)</text>
        <dbReference type="Rhea" id="RHEA:13065"/>
        <dbReference type="ChEBI" id="CHEBI:15377"/>
        <dbReference type="ChEBI" id="CHEBI:15378"/>
        <dbReference type="ChEBI" id="CHEBI:30616"/>
        <dbReference type="ChEBI" id="CHEBI:43474"/>
        <dbReference type="ChEBI" id="CHEBI:456216"/>
    </reaction>
    <physiologicalReaction direction="left-to-right" evidence="7">
        <dbReference type="Rhea" id="RHEA:13066"/>
    </physiologicalReaction>
</comment>
<dbReference type="InterPro" id="IPR041569">
    <property type="entry name" value="AAA_lid_3"/>
</dbReference>
<feature type="region of interest" description="Disordered" evidence="8">
    <location>
        <begin position="958"/>
        <end position="977"/>
    </location>
</feature>
<dbReference type="GO" id="GO:0003723">
    <property type="term" value="F:RNA binding"/>
    <property type="evidence" value="ECO:0007669"/>
    <property type="project" value="TreeGrafter"/>
</dbReference>
<evidence type="ECO:0000256" key="5">
    <source>
        <dbReference type="ARBA" id="ARBA00032509"/>
    </source>
</evidence>
<gene>
    <name evidence="10" type="ORF">BGZ99_009002</name>
</gene>
<dbReference type="SMART" id="SM00382">
    <property type="entry name" value="AAA"/>
    <property type="match status" value="2"/>
</dbReference>
<evidence type="ECO:0000256" key="8">
    <source>
        <dbReference type="SAM" id="MobiDB-lite"/>
    </source>
</evidence>
<sequence length="1834" mass="200691">MAKRNKQAGRIGNSIVNSIIEPIMKMQEENPDISSIELTTRLKERREHGRTKKDLLAQSVDRALEIIKIEKSRMSLEGSADNDDSDDSDDEEEYPPTSDGLPVVMMEVKNTNSMNKSITSRWKLPQAALPSTSAAVSPSVSEPGTPFLGSVDATASISPAETPATPALDPLAVDATPTALAHAAAETALAANSKSKKRSKSSSNIQSESSGSKRHKATTGTHAEGRGGAEHAPPKIRLEDLGGVDHFIEKVKEYVMMPLAHPEVYAHMGVKPPRGILLHGPPGTGKTMMANAIAGSLGVPFITISAPSVVSGMSGESEKKIREVFEEAKELAPCLMFIDEIDAITPKRETAQREMERRIVAQLLTCMDDLNLENTNGKPVMIIGATNRPDSLDPALRRAGRFDLEINIGVPDQDSREQILRVMSSKLKLAGDFDFKELAKLTPGYVGADLNALTAAAGVVALKRIFQEIGNVDKVTEVEDLANVTGELEMMEMDQRSTELTTKDMQIDITSQSTEQEMALELTAMPTADVTTTVTIEARRHSIGGNHRPVHSISAFLQSHPDPLTPEQLEPLVITNDDFLMALTKVQPSAKREGFATVPDVSWDKIGALQYVRDELRMAVVEPIKYPTLFTSVGIQTPAGVLLWGPPGCGKTLLAKAVASESRTNFISVKGPELLNKYVGESERGIRQVFARARASAPCVIFFDELDALCSRRDDSQSEASARVVNTLLTELDGMENRSAVYVIAATNRPDIIDPAMLRPGRLDKLLYVQLPTMEERLDILQTLSRKTPLGSDVDLAVVAADERCEGFSGADLASLVREAGMSALRSTLKTLNAMGKAGEKLDDNRNLGLIGEGPLDDILSTPITVSWLDFDTAFTKVSPSVSSQDKMKYDKLHIKYGGGSAKAKKQKQKQIETLQGDESAVVAKVHTGGADSDSSLQLQEQRRALSEETVSYAIYLSPTTTSDNNPPKLDQDQNRSNAAIESVYSTKTLINEIAAELTKDYIWHKDAFSLWIEETSGNPHSKSPCLRGETRVGDSLDDEWLIVFLLREITKRIPGSIARVQDNDGEFLLIEAADQIPSWLDPDNSENRVFIFEGDLHIIPIAITAEEKKAFPSTVGSRSTSPKLEDALSFIRCSSTSPIISTLASSKIQHAAFGALSQNTVGDDFATRKRQEQRHYARCQVPIDIARILNARPELVTKACEAFYTRDALGMAACSRMVKFLPATPSGTIASMTIPPPDITRLGKHSTPFVTTAICFTRTCYAQLMGQQFQPPKVWDGIVPPPNFEDANDPNNVKEAELGMKLASKFCCAFLGNTCGFEILCSSDYTGDFGYKTGEKINIEDFPFATDAGWRSFKSNLSARQYFGDELPGSQLYKQLEETARQQYIESKETQLGSAQDGPTSFRGHGYHPVQEINRILSAEVQVSDFATLINDRRDDDDTWMNVDLQMLEDMMRARGFGGTNTSSQQDAKAASNGLDMQQMLQRFEGFIEEGDGGVDGAEFLDEHSEDDDDSDNDSDDSDVRETATSLERDDNMEDHDNTDDDEDDEDIFASDYEERQVKKREARQSKVTGSGGAFVFENRLDSEPTDVAIKKLPKGFATNREQLKDVLARTFGEDFLASRAKERLAKSSVEKDEISDEDEQIDEGELQGYMKALDAELAGTKIGQSFEKVHAGAFTTTTSTTTSNTTLATTKEDKGKDVARSNTQDTSEKTLEELVKEYTDRSRRGFSRRGPLGVSGSAYGYDPAAMIFENDDGVADYSDESDMEPVEARVSVISPEDELGDDMVDVDLNLAKNLLESFKSQGGLPGPGGNILARLGIVLPRDEEGEDSEDEI</sequence>
<evidence type="ECO:0000256" key="3">
    <source>
        <dbReference type="ARBA" id="ARBA00022741"/>
    </source>
</evidence>
<feature type="region of interest" description="Disordered" evidence="8">
    <location>
        <begin position="1492"/>
        <end position="1547"/>
    </location>
</feature>
<evidence type="ECO:0000259" key="9">
    <source>
        <dbReference type="SMART" id="SM00382"/>
    </source>
</evidence>
<dbReference type="InterPro" id="IPR003960">
    <property type="entry name" value="ATPase_AAA_CS"/>
</dbReference>
<feature type="compositionally biased region" description="Low complexity" evidence="8">
    <location>
        <begin position="201"/>
        <end position="210"/>
    </location>
</feature>
<dbReference type="InterPro" id="IPR050168">
    <property type="entry name" value="AAA_ATPase_domain"/>
</dbReference>
<dbReference type="GO" id="GO:1990275">
    <property type="term" value="F:preribosome binding"/>
    <property type="evidence" value="ECO:0007669"/>
    <property type="project" value="TreeGrafter"/>
</dbReference>
<feature type="compositionally biased region" description="Basic and acidic residues" evidence="8">
    <location>
        <begin position="1519"/>
        <end position="1531"/>
    </location>
</feature>
<dbReference type="CDD" id="cd19518">
    <property type="entry name" value="RecA-like_NVL_r1-like"/>
    <property type="match status" value="1"/>
</dbReference>
<dbReference type="EMBL" id="JAAAIP010000730">
    <property type="protein sequence ID" value="KAG0313258.1"/>
    <property type="molecule type" value="Genomic_DNA"/>
</dbReference>
<dbReference type="PANTHER" id="PTHR23077:SF171">
    <property type="entry name" value="NUCLEAR VALOSIN-CONTAINING PROTEIN-LIKE"/>
    <property type="match status" value="1"/>
</dbReference>
<dbReference type="FunFam" id="3.40.50.300:FF:000365">
    <property type="entry name" value="Ribosome biogenesis ATPase RIX7"/>
    <property type="match status" value="1"/>
</dbReference>
<comment type="caution">
    <text evidence="10">The sequence shown here is derived from an EMBL/GenBank/DDBJ whole genome shotgun (WGS) entry which is preliminary data.</text>
</comment>
<dbReference type="GO" id="GO:0005634">
    <property type="term" value="C:nucleus"/>
    <property type="evidence" value="ECO:0007669"/>
    <property type="project" value="TreeGrafter"/>
</dbReference>
<proteinExistence type="inferred from homology"/>
<evidence type="ECO:0000256" key="7">
    <source>
        <dbReference type="ARBA" id="ARBA00048778"/>
    </source>
</evidence>
<evidence type="ECO:0000313" key="10">
    <source>
        <dbReference type="EMBL" id="KAG0313258.1"/>
    </source>
</evidence>
<dbReference type="Pfam" id="PF17862">
    <property type="entry name" value="AAA_lid_3"/>
    <property type="match status" value="2"/>
</dbReference>
<dbReference type="InterPro" id="IPR027417">
    <property type="entry name" value="P-loop_NTPase"/>
</dbReference>
<dbReference type="OrthoDB" id="27435at2759"/>
<dbReference type="Gene3D" id="3.40.50.300">
    <property type="entry name" value="P-loop containing nucleotide triphosphate hydrolases"/>
    <property type="match status" value="2"/>
</dbReference>
<feature type="compositionally biased region" description="Acidic residues" evidence="8">
    <location>
        <begin position="80"/>
        <end position="94"/>
    </location>
</feature>
<dbReference type="SUPFAM" id="SSF52540">
    <property type="entry name" value="P-loop containing nucleoside triphosphate hydrolases"/>
    <property type="match status" value="2"/>
</dbReference>
<dbReference type="Proteomes" id="UP000738325">
    <property type="component" value="Unassembled WGS sequence"/>
</dbReference>
<dbReference type="InterPro" id="IPR003593">
    <property type="entry name" value="AAA+_ATPase"/>
</dbReference>
<dbReference type="InterPro" id="IPR010770">
    <property type="entry name" value="Ecd"/>
</dbReference>
<feature type="region of interest" description="Disordered" evidence="8">
    <location>
        <begin position="186"/>
        <end position="237"/>
    </location>
</feature>
<evidence type="ECO:0000256" key="4">
    <source>
        <dbReference type="ARBA" id="ARBA00022840"/>
    </source>
</evidence>
<keyword evidence="3" id="KW-0547">Nucleotide-binding</keyword>
<feature type="compositionally biased region" description="Acidic residues" evidence="8">
    <location>
        <begin position="1532"/>
        <end position="1547"/>
    </location>
</feature>
<dbReference type="GO" id="GO:0005524">
    <property type="term" value="F:ATP binding"/>
    <property type="evidence" value="ECO:0007669"/>
    <property type="project" value="UniProtKB-KW"/>
</dbReference>
<accession>A0A9P6R8H6</accession>
<dbReference type="InterPro" id="IPR003959">
    <property type="entry name" value="ATPase_AAA_core"/>
</dbReference>